<dbReference type="RefSeq" id="WP_016111229.1">
    <property type="nucleotide sequence ID" value="NZ_KB976189.1"/>
</dbReference>
<accession>A0A9W5PPH9</accession>
<evidence type="ECO:0000256" key="3">
    <source>
        <dbReference type="HAMAP-Rule" id="MF_00824"/>
    </source>
</evidence>
<dbReference type="EC" id="2.3.1.-" evidence="3"/>
<dbReference type="HAMAP" id="MF_00824">
    <property type="entry name" value="Acetyltransf_YlbP"/>
    <property type="match status" value="1"/>
</dbReference>
<comment type="caution">
    <text evidence="5">The sequence shown here is derived from an EMBL/GenBank/DDBJ whole genome shotgun (WGS) entry which is preliminary data.</text>
</comment>
<dbReference type="SUPFAM" id="SSF55729">
    <property type="entry name" value="Acyl-CoA N-acyltransferases (Nat)"/>
    <property type="match status" value="1"/>
</dbReference>
<sequence length="158" mass="18105">MGFPKVERLLINYKTLDEFKKFKGCGAQELSMLEELQANIIENDSESPFYGIYYGGSLIARMSLYMKRNGGEPFEITGPYLELYKLEVLPTFQKQGFGQMLVNHAKQMQFPIKTIARIHSAGFWDKLNFNPVSVTDGDFYIFWHPEANLNAVTNEESA</sequence>
<proteinExistence type="inferred from homology"/>
<dbReference type="InterPro" id="IPR016181">
    <property type="entry name" value="Acyl_CoA_acyltransferase"/>
</dbReference>
<dbReference type="GO" id="GO:0016747">
    <property type="term" value="F:acyltransferase activity, transferring groups other than amino-acyl groups"/>
    <property type="evidence" value="ECO:0007669"/>
    <property type="project" value="UniProtKB-UniRule"/>
</dbReference>
<protein>
    <recommendedName>
        <fullName evidence="3">Uncharacterized N-acetyltransferase IIU_04223</fullName>
        <ecNumber evidence="3">2.3.1.-</ecNumber>
    </recommendedName>
</protein>
<evidence type="ECO:0000313" key="5">
    <source>
        <dbReference type="EMBL" id="EOO32185.1"/>
    </source>
</evidence>
<dbReference type="InterPro" id="IPR000182">
    <property type="entry name" value="GNAT_dom"/>
</dbReference>
<feature type="domain" description="N-acetyltransferase" evidence="4">
    <location>
        <begin position="35"/>
        <end position="107"/>
    </location>
</feature>
<gene>
    <name evidence="5" type="ORF">IIU_04223</name>
</gene>
<reference evidence="5 6" key="1">
    <citation type="submission" date="2012-12" db="EMBL/GenBank/DDBJ databases">
        <title>The Genome Sequence of Bacillus cereus VD133.</title>
        <authorList>
            <consortium name="The Broad Institute Genome Sequencing Platform"/>
            <consortium name="The Broad Institute Genome Sequencing Center for Infectious Disease"/>
            <person name="Feldgarden M."/>
            <person name="Van der Auwera G.A."/>
            <person name="Mahillon J."/>
            <person name="Duprez V."/>
            <person name="Timmery S."/>
            <person name="Mattelet C."/>
            <person name="Dierick K."/>
            <person name="Sun M."/>
            <person name="Yu Z."/>
            <person name="Zhu L."/>
            <person name="Hu X."/>
            <person name="Shank E.B."/>
            <person name="Swiecicka I."/>
            <person name="Hansen B.M."/>
            <person name="Andrup L."/>
            <person name="Walker B."/>
            <person name="Young S.K."/>
            <person name="Zeng Q."/>
            <person name="Gargeya S."/>
            <person name="Fitzgerald M."/>
            <person name="Haas B."/>
            <person name="Abouelleil A."/>
            <person name="Alvarado L."/>
            <person name="Arachchi H.M."/>
            <person name="Berlin A.M."/>
            <person name="Chapman S.B."/>
            <person name="Dewar J."/>
            <person name="Goldberg J."/>
            <person name="Griggs A."/>
            <person name="Gujja S."/>
            <person name="Hansen M."/>
            <person name="Howarth C."/>
            <person name="Imamovic A."/>
            <person name="Larimer J."/>
            <person name="McCowan C."/>
            <person name="Murphy C."/>
            <person name="Neiman D."/>
            <person name="Pearson M."/>
            <person name="Priest M."/>
            <person name="Roberts A."/>
            <person name="Saif S."/>
            <person name="Shea T."/>
            <person name="Sisk P."/>
            <person name="Sykes S."/>
            <person name="Wortman J."/>
            <person name="Nusbaum C."/>
            <person name="Birren B."/>
        </authorList>
    </citation>
    <scope>NUCLEOTIDE SEQUENCE [LARGE SCALE GENOMIC DNA]</scope>
    <source>
        <strain evidence="5 6">VD133</strain>
    </source>
</reference>
<name>A0A9W5PPH9_BACCE</name>
<evidence type="ECO:0000259" key="4">
    <source>
        <dbReference type="Pfam" id="PF00583"/>
    </source>
</evidence>
<dbReference type="Pfam" id="PF00583">
    <property type="entry name" value="Acetyltransf_1"/>
    <property type="match status" value="1"/>
</dbReference>
<keyword evidence="1 3" id="KW-0808">Transferase</keyword>
<dbReference type="CDD" id="cd04301">
    <property type="entry name" value="NAT_SF"/>
    <property type="match status" value="1"/>
</dbReference>
<dbReference type="Proteomes" id="UP000014018">
    <property type="component" value="Unassembled WGS sequence"/>
</dbReference>
<evidence type="ECO:0000256" key="2">
    <source>
        <dbReference type="ARBA" id="ARBA00023315"/>
    </source>
</evidence>
<organism evidence="5 6">
    <name type="scientific">Bacillus cereus VD133</name>
    <dbReference type="NCBI Taxonomy" id="1053233"/>
    <lineage>
        <taxon>Bacteria</taxon>
        <taxon>Bacillati</taxon>
        <taxon>Bacillota</taxon>
        <taxon>Bacilli</taxon>
        <taxon>Bacillales</taxon>
        <taxon>Bacillaceae</taxon>
        <taxon>Bacillus</taxon>
        <taxon>Bacillus cereus group</taxon>
    </lineage>
</organism>
<evidence type="ECO:0000256" key="1">
    <source>
        <dbReference type="ARBA" id="ARBA00022679"/>
    </source>
</evidence>
<dbReference type="EMBL" id="AHFB01000070">
    <property type="protein sequence ID" value="EOO32185.1"/>
    <property type="molecule type" value="Genomic_DNA"/>
</dbReference>
<dbReference type="AlphaFoldDB" id="A0A9W5PPH9"/>
<keyword evidence="2 3" id="KW-0012">Acyltransferase</keyword>
<dbReference type="PIRSF" id="PIRSF037732">
    <property type="entry name" value="YlbP_prd"/>
    <property type="match status" value="1"/>
</dbReference>
<dbReference type="NCBIfam" id="NF010241">
    <property type="entry name" value="PRK13688.1"/>
    <property type="match status" value="1"/>
</dbReference>
<dbReference type="InterPro" id="IPR017274">
    <property type="entry name" value="YlbP"/>
</dbReference>
<evidence type="ECO:0000313" key="6">
    <source>
        <dbReference type="Proteomes" id="UP000014018"/>
    </source>
</evidence>
<dbReference type="Gene3D" id="3.40.630.30">
    <property type="match status" value="1"/>
</dbReference>